<dbReference type="PROSITE" id="PS50995">
    <property type="entry name" value="HTH_MARR_2"/>
    <property type="match status" value="1"/>
</dbReference>
<keyword evidence="3" id="KW-1185">Reference proteome</keyword>
<dbReference type="CDD" id="cd00090">
    <property type="entry name" value="HTH_ARSR"/>
    <property type="match status" value="1"/>
</dbReference>
<dbReference type="InterPro" id="IPR000835">
    <property type="entry name" value="HTH_MarR-typ"/>
</dbReference>
<accession>A0A3M2JFN1</accession>
<dbReference type="SMART" id="SM00347">
    <property type="entry name" value="HTH_MARR"/>
    <property type="match status" value="1"/>
</dbReference>
<sequence>METSTDPVARLESELGLLLRRARASAERLARSVHPDLEPSAYPLLAQIEREPDVRASALAEHIGVGRGTMSRQLGRMEQLGLIERRPDPEDSRGQLIRVTPEGDRRVAAARAKRRGYLGQVLADWDPAERELLADQLHRLNVSLSATSPTAPYEQAVPTRP</sequence>
<dbReference type="Gene3D" id="1.10.10.10">
    <property type="entry name" value="Winged helix-like DNA-binding domain superfamily/Winged helix DNA-binding domain"/>
    <property type="match status" value="1"/>
</dbReference>
<evidence type="ECO:0000313" key="2">
    <source>
        <dbReference type="EMBL" id="RMI12827.1"/>
    </source>
</evidence>
<dbReference type="InterPro" id="IPR011991">
    <property type="entry name" value="ArsR-like_HTH"/>
</dbReference>
<dbReference type="GO" id="GO:0003700">
    <property type="term" value="F:DNA-binding transcription factor activity"/>
    <property type="evidence" value="ECO:0007669"/>
    <property type="project" value="InterPro"/>
</dbReference>
<organism evidence="2 3">
    <name type="scientific">Cellulomonas triticagri</name>
    <dbReference type="NCBI Taxonomy" id="2483352"/>
    <lineage>
        <taxon>Bacteria</taxon>
        <taxon>Bacillati</taxon>
        <taxon>Actinomycetota</taxon>
        <taxon>Actinomycetes</taxon>
        <taxon>Micrococcales</taxon>
        <taxon>Cellulomonadaceae</taxon>
        <taxon>Cellulomonas</taxon>
    </lineage>
</organism>
<comment type="caution">
    <text evidence="2">The sequence shown here is derived from an EMBL/GenBank/DDBJ whole genome shotgun (WGS) entry which is preliminary data.</text>
</comment>
<dbReference type="PANTHER" id="PTHR33164">
    <property type="entry name" value="TRANSCRIPTIONAL REGULATOR, MARR FAMILY"/>
    <property type="match status" value="1"/>
</dbReference>
<dbReference type="EMBL" id="RFFI01000028">
    <property type="protein sequence ID" value="RMI12827.1"/>
    <property type="molecule type" value="Genomic_DNA"/>
</dbReference>
<dbReference type="OrthoDB" id="9154853at2"/>
<dbReference type="InterPro" id="IPR039422">
    <property type="entry name" value="MarR/SlyA-like"/>
</dbReference>
<dbReference type="PANTHER" id="PTHR33164:SF57">
    <property type="entry name" value="MARR-FAMILY TRANSCRIPTIONAL REGULATOR"/>
    <property type="match status" value="1"/>
</dbReference>
<evidence type="ECO:0000313" key="3">
    <source>
        <dbReference type="Proteomes" id="UP000269289"/>
    </source>
</evidence>
<dbReference type="InterPro" id="IPR036388">
    <property type="entry name" value="WH-like_DNA-bd_sf"/>
</dbReference>
<dbReference type="SUPFAM" id="SSF46785">
    <property type="entry name" value="Winged helix' DNA-binding domain"/>
    <property type="match status" value="1"/>
</dbReference>
<protein>
    <submittedName>
        <fullName evidence="2">MarR family transcriptional regulator</fullName>
    </submittedName>
</protein>
<reference evidence="2 3" key="1">
    <citation type="submission" date="2018-10" db="EMBL/GenBank/DDBJ databases">
        <title>Isolation, diversity and antifungal activity of actinobacteria from wheat.</title>
        <authorList>
            <person name="Han C."/>
        </authorList>
    </citation>
    <scope>NUCLEOTIDE SEQUENCE [LARGE SCALE GENOMIC DNA]</scope>
    <source>
        <strain evidence="2 3">NEAU-YY56</strain>
    </source>
</reference>
<dbReference type="AlphaFoldDB" id="A0A3M2JFN1"/>
<dbReference type="RefSeq" id="WP_122148714.1">
    <property type="nucleotide sequence ID" value="NZ_RFFI01000028.1"/>
</dbReference>
<dbReference type="GO" id="GO:0006950">
    <property type="term" value="P:response to stress"/>
    <property type="evidence" value="ECO:0007669"/>
    <property type="project" value="TreeGrafter"/>
</dbReference>
<dbReference type="Pfam" id="PF12802">
    <property type="entry name" value="MarR_2"/>
    <property type="match status" value="1"/>
</dbReference>
<evidence type="ECO:0000259" key="1">
    <source>
        <dbReference type="PROSITE" id="PS50995"/>
    </source>
</evidence>
<proteinExistence type="predicted"/>
<gene>
    <name evidence="2" type="ORF">EBM89_06900</name>
</gene>
<dbReference type="Proteomes" id="UP000269289">
    <property type="component" value="Unassembled WGS sequence"/>
</dbReference>
<feature type="domain" description="HTH marR-type" evidence="1">
    <location>
        <begin position="12"/>
        <end position="142"/>
    </location>
</feature>
<name>A0A3M2JFN1_9CELL</name>
<dbReference type="PRINTS" id="PR00598">
    <property type="entry name" value="HTHMARR"/>
</dbReference>
<dbReference type="InterPro" id="IPR036390">
    <property type="entry name" value="WH_DNA-bd_sf"/>
</dbReference>